<name>A0A9Q0QRT7_9MAGN</name>
<reference evidence="2" key="1">
    <citation type="journal article" date="2023" name="Plant J.">
        <title>The genome of the king protea, Protea cynaroides.</title>
        <authorList>
            <person name="Chang J."/>
            <person name="Duong T.A."/>
            <person name="Schoeman C."/>
            <person name="Ma X."/>
            <person name="Roodt D."/>
            <person name="Barker N."/>
            <person name="Li Z."/>
            <person name="Van de Peer Y."/>
            <person name="Mizrachi E."/>
        </authorList>
    </citation>
    <scope>NUCLEOTIDE SEQUENCE</scope>
    <source>
        <tissue evidence="2">Young leaves</tissue>
    </source>
</reference>
<accession>A0A9Q0QRT7</accession>
<dbReference type="Proteomes" id="UP001141806">
    <property type="component" value="Unassembled WGS sequence"/>
</dbReference>
<protein>
    <submittedName>
        <fullName evidence="2">Uncharacterized protein</fullName>
    </submittedName>
</protein>
<sequence length="200" mass="23171">MEEEKKKGRRSREEEGKTETGRREEGEGKKIDHQSAKEKKKKRGRRREEEGDGTETGNKREEGGGKKEMGRRHEGDGRKEAGRRRMEEQGKKERGRRRREEEAPTAAPFQQISPSKYLPLCNRVLSGVTWRDSLKYLPSNNSQSEEATNVHSVFFNSERCFLTGSLRGSQILNQSYQSAFYSGLIPELRSKRWECYQTDP</sequence>
<evidence type="ECO:0000256" key="1">
    <source>
        <dbReference type="SAM" id="MobiDB-lite"/>
    </source>
</evidence>
<proteinExistence type="predicted"/>
<comment type="caution">
    <text evidence="2">The sequence shown here is derived from an EMBL/GenBank/DDBJ whole genome shotgun (WGS) entry which is preliminary data.</text>
</comment>
<dbReference type="AlphaFoldDB" id="A0A9Q0QRT7"/>
<evidence type="ECO:0000313" key="2">
    <source>
        <dbReference type="EMBL" id="KAJ4969374.1"/>
    </source>
</evidence>
<feature type="region of interest" description="Disordered" evidence="1">
    <location>
        <begin position="1"/>
        <end position="110"/>
    </location>
</feature>
<keyword evidence="3" id="KW-1185">Reference proteome</keyword>
<feature type="compositionally biased region" description="Basic and acidic residues" evidence="1">
    <location>
        <begin position="57"/>
        <end position="102"/>
    </location>
</feature>
<feature type="compositionally biased region" description="Basic and acidic residues" evidence="1">
    <location>
        <begin position="1"/>
        <end position="37"/>
    </location>
</feature>
<gene>
    <name evidence="2" type="ORF">NE237_016075</name>
</gene>
<evidence type="ECO:0000313" key="3">
    <source>
        <dbReference type="Proteomes" id="UP001141806"/>
    </source>
</evidence>
<organism evidence="2 3">
    <name type="scientific">Protea cynaroides</name>
    <dbReference type="NCBI Taxonomy" id="273540"/>
    <lineage>
        <taxon>Eukaryota</taxon>
        <taxon>Viridiplantae</taxon>
        <taxon>Streptophyta</taxon>
        <taxon>Embryophyta</taxon>
        <taxon>Tracheophyta</taxon>
        <taxon>Spermatophyta</taxon>
        <taxon>Magnoliopsida</taxon>
        <taxon>Proteales</taxon>
        <taxon>Proteaceae</taxon>
        <taxon>Protea</taxon>
    </lineage>
</organism>
<dbReference type="EMBL" id="JAMYWD010000006">
    <property type="protein sequence ID" value="KAJ4969374.1"/>
    <property type="molecule type" value="Genomic_DNA"/>
</dbReference>